<dbReference type="GO" id="GO:0030490">
    <property type="term" value="P:maturation of SSU-rRNA"/>
    <property type="evidence" value="ECO:0007669"/>
    <property type="project" value="TreeGrafter"/>
</dbReference>
<dbReference type="EC" id="2.7.11.1" evidence="3"/>
<protein>
    <recommendedName>
        <fullName evidence="3">non-specific serine/threonine protein kinase</fullName>
        <ecNumber evidence="3">2.7.11.1</ecNumber>
    </recommendedName>
</protein>
<accession>A0AAV9J1D2</accession>
<keyword evidence="16" id="KW-1185">Reference proteome</keyword>
<dbReference type="InterPro" id="IPR011009">
    <property type="entry name" value="Kinase-like_dom_sf"/>
</dbReference>
<dbReference type="InterPro" id="IPR015285">
    <property type="entry name" value="RIO2_wHTH_N"/>
</dbReference>
<reference evidence="15 16" key="1">
    <citation type="submission" date="2022-07" db="EMBL/GenBank/DDBJ databases">
        <title>Genome-wide signatures of adaptation to extreme environments.</title>
        <authorList>
            <person name="Cho C.H."/>
            <person name="Yoon H.S."/>
        </authorList>
    </citation>
    <scope>NUCLEOTIDE SEQUENCE [LARGE SCALE GENOMIC DNA]</scope>
    <source>
        <strain evidence="15 16">DBV 063 E5</strain>
    </source>
</reference>
<evidence type="ECO:0000256" key="7">
    <source>
        <dbReference type="ARBA" id="ARBA00022741"/>
    </source>
</evidence>
<comment type="catalytic activity">
    <reaction evidence="11">
        <text>L-threonyl-[protein] + ATP = O-phospho-L-threonyl-[protein] + ADP + H(+)</text>
        <dbReference type="Rhea" id="RHEA:46608"/>
        <dbReference type="Rhea" id="RHEA-COMP:11060"/>
        <dbReference type="Rhea" id="RHEA-COMP:11605"/>
        <dbReference type="ChEBI" id="CHEBI:15378"/>
        <dbReference type="ChEBI" id="CHEBI:30013"/>
        <dbReference type="ChEBI" id="CHEBI:30616"/>
        <dbReference type="ChEBI" id="CHEBI:61977"/>
        <dbReference type="ChEBI" id="CHEBI:456216"/>
        <dbReference type="EC" id="2.7.11.1"/>
    </reaction>
</comment>
<evidence type="ECO:0000256" key="4">
    <source>
        <dbReference type="ARBA" id="ARBA00022527"/>
    </source>
</evidence>
<dbReference type="Proteomes" id="UP001301350">
    <property type="component" value="Unassembled WGS sequence"/>
</dbReference>
<evidence type="ECO:0000256" key="11">
    <source>
        <dbReference type="ARBA" id="ARBA00047899"/>
    </source>
</evidence>
<comment type="caution">
    <text evidence="15">The sequence shown here is derived from an EMBL/GenBank/DDBJ whole genome shotgun (WGS) entry which is preliminary data.</text>
</comment>
<comment type="similarity">
    <text evidence="2">Belongs to the protein kinase superfamily. RIO-type Ser/Thr kinase family.</text>
</comment>
<dbReference type="PANTHER" id="PTHR45852:SF1">
    <property type="entry name" value="SERINE_THREONINE-PROTEIN KINASE RIO2"/>
    <property type="match status" value="1"/>
</dbReference>
<evidence type="ECO:0000256" key="9">
    <source>
        <dbReference type="ARBA" id="ARBA00022840"/>
    </source>
</evidence>
<keyword evidence="9" id="KW-0067">ATP-binding</keyword>
<evidence type="ECO:0000256" key="2">
    <source>
        <dbReference type="ARBA" id="ARBA00009196"/>
    </source>
</evidence>
<dbReference type="Gene3D" id="3.30.200.20">
    <property type="entry name" value="Phosphorylase Kinase, domain 1"/>
    <property type="match status" value="1"/>
</dbReference>
<dbReference type="InterPro" id="IPR036388">
    <property type="entry name" value="WH-like_DNA-bd_sf"/>
</dbReference>
<keyword evidence="8" id="KW-0418">Kinase</keyword>
<evidence type="ECO:0000256" key="6">
    <source>
        <dbReference type="ARBA" id="ARBA00022723"/>
    </source>
</evidence>
<dbReference type="Gene3D" id="1.10.510.10">
    <property type="entry name" value="Transferase(Phosphotransferase) domain 1"/>
    <property type="match status" value="1"/>
</dbReference>
<evidence type="ECO:0000256" key="10">
    <source>
        <dbReference type="ARBA" id="ARBA00022842"/>
    </source>
</evidence>
<dbReference type="InterPro" id="IPR000687">
    <property type="entry name" value="RIO_kinase"/>
</dbReference>
<evidence type="ECO:0000256" key="13">
    <source>
        <dbReference type="SAM" id="MobiDB-lite"/>
    </source>
</evidence>
<dbReference type="EMBL" id="JANCYW010000016">
    <property type="protein sequence ID" value="KAK4538176.1"/>
    <property type="molecule type" value="Genomic_DNA"/>
</dbReference>
<feature type="compositionally biased region" description="Basic residues" evidence="13">
    <location>
        <begin position="426"/>
        <end position="447"/>
    </location>
</feature>
<dbReference type="SUPFAM" id="SSF56112">
    <property type="entry name" value="Protein kinase-like (PK-like)"/>
    <property type="match status" value="1"/>
</dbReference>
<feature type="compositionally biased region" description="Acidic residues" evidence="13">
    <location>
        <begin position="345"/>
        <end position="360"/>
    </location>
</feature>
<evidence type="ECO:0000256" key="12">
    <source>
        <dbReference type="ARBA" id="ARBA00048679"/>
    </source>
</evidence>
<dbReference type="InterPro" id="IPR030484">
    <property type="entry name" value="Rio2"/>
</dbReference>
<evidence type="ECO:0000259" key="14">
    <source>
        <dbReference type="SMART" id="SM00090"/>
    </source>
</evidence>
<evidence type="ECO:0000256" key="1">
    <source>
        <dbReference type="ARBA" id="ARBA00001946"/>
    </source>
</evidence>
<feature type="compositionally biased region" description="Basic and acidic residues" evidence="13">
    <location>
        <begin position="361"/>
        <end position="383"/>
    </location>
</feature>
<feature type="region of interest" description="Disordered" evidence="13">
    <location>
        <begin position="337"/>
        <end position="457"/>
    </location>
</feature>
<keyword evidence="5" id="KW-0808">Transferase</keyword>
<keyword evidence="10" id="KW-0460">Magnesium</keyword>
<dbReference type="InterPro" id="IPR018934">
    <property type="entry name" value="RIO_dom"/>
</dbReference>
<evidence type="ECO:0000313" key="15">
    <source>
        <dbReference type="EMBL" id="KAK4538176.1"/>
    </source>
</evidence>
<dbReference type="AlphaFoldDB" id="A0AAV9J1D2"/>
<dbReference type="InterPro" id="IPR036390">
    <property type="entry name" value="WH_DNA-bd_sf"/>
</dbReference>
<evidence type="ECO:0000256" key="8">
    <source>
        <dbReference type="ARBA" id="ARBA00022777"/>
    </source>
</evidence>
<dbReference type="InterPro" id="IPR018935">
    <property type="entry name" value="RIO_kinase_CS"/>
</dbReference>
<evidence type="ECO:0000256" key="5">
    <source>
        <dbReference type="ARBA" id="ARBA00022679"/>
    </source>
</evidence>
<dbReference type="SMART" id="SM00090">
    <property type="entry name" value="RIO"/>
    <property type="match status" value="1"/>
</dbReference>
<dbReference type="SUPFAM" id="SSF46785">
    <property type="entry name" value="Winged helix' DNA-binding domain"/>
    <property type="match status" value="1"/>
</dbReference>
<evidence type="ECO:0000313" key="16">
    <source>
        <dbReference type="Proteomes" id="UP001301350"/>
    </source>
</evidence>
<dbReference type="Gene3D" id="1.10.10.10">
    <property type="entry name" value="Winged helix-like DNA-binding domain superfamily/Winged helix DNA-binding domain"/>
    <property type="match status" value="1"/>
</dbReference>
<dbReference type="PANTHER" id="PTHR45852">
    <property type="entry name" value="SER/THR-PROTEIN KINASE RIO2"/>
    <property type="match status" value="1"/>
</dbReference>
<dbReference type="GO" id="GO:0046872">
    <property type="term" value="F:metal ion binding"/>
    <property type="evidence" value="ECO:0007669"/>
    <property type="project" value="UniProtKB-KW"/>
</dbReference>
<feature type="domain" description="RIO kinase" evidence="14">
    <location>
        <begin position="62"/>
        <end position="333"/>
    </location>
</feature>
<keyword evidence="4" id="KW-0723">Serine/threonine-protein kinase</keyword>
<dbReference type="GO" id="GO:0005829">
    <property type="term" value="C:cytosol"/>
    <property type="evidence" value="ECO:0007669"/>
    <property type="project" value="TreeGrafter"/>
</dbReference>
<proteinExistence type="inferred from homology"/>
<organism evidence="15 16">
    <name type="scientific">Cyanidium caldarium</name>
    <name type="common">Red alga</name>
    <dbReference type="NCBI Taxonomy" id="2771"/>
    <lineage>
        <taxon>Eukaryota</taxon>
        <taxon>Rhodophyta</taxon>
        <taxon>Bangiophyceae</taxon>
        <taxon>Cyanidiales</taxon>
        <taxon>Cyanidiaceae</taxon>
        <taxon>Cyanidium</taxon>
    </lineage>
</organism>
<dbReference type="GO" id="GO:0004674">
    <property type="term" value="F:protein serine/threonine kinase activity"/>
    <property type="evidence" value="ECO:0007669"/>
    <property type="project" value="UniProtKB-KW"/>
</dbReference>
<gene>
    <name evidence="15" type="ORF">CDCA_CDCA16G4201</name>
</gene>
<evidence type="ECO:0000256" key="3">
    <source>
        <dbReference type="ARBA" id="ARBA00012513"/>
    </source>
</evidence>
<dbReference type="Pfam" id="PF09202">
    <property type="entry name" value="Rio2_N"/>
    <property type="match status" value="1"/>
</dbReference>
<keyword evidence="6" id="KW-0479">Metal-binding</keyword>
<sequence length="457" mass="51756">MKFDATHLRHLEDEHFRVLTAVELGMRNHEQVPTELLIALSGVRHARKCAAALLKLKLVHHDSVPFDSYRLTTLGYDYLALRALRERGSVAAVGSQLGTGKESDVFVVVGGEREEEPGAVYALKVHRLGRTCFRTARSKRHYQVTGAAPLEREIEAQAETTAPPAESQLASWRHAYHAAGHRRKVTNWLYLSRLAAAREFAYLRALHRRGLAVPEPIDANRHCVVMRLVQRAEPLTQVHQLRQPERVLQQLRAFVLALTRCGLVHGDLNEFNVLVDGEREHVTVIDFPQMLPLHHPDAQQMLQRDLDAIVRFFAYRFGMEMNGDDWSTEAILQQARREARVDAHGEEEEEEEEEEEADVADVERRVAEALQRERWHGGNDHDAAALSPAEENTPEWSTADWARPSDSGTAGVCTVAHKVHTERAKQGRRLGQRRVGNRNKDRARRKAVAQASGRLWG</sequence>
<dbReference type="CDD" id="cd05144">
    <property type="entry name" value="RIO2_C"/>
    <property type="match status" value="1"/>
</dbReference>
<name>A0AAV9J1D2_CYACA</name>
<dbReference type="GO" id="GO:0030688">
    <property type="term" value="C:preribosome, small subunit precursor"/>
    <property type="evidence" value="ECO:0007669"/>
    <property type="project" value="TreeGrafter"/>
</dbReference>
<dbReference type="GO" id="GO:0005524">
    <property type="term" value="F:ATP binding"/>
    <property type="evidence" value="ECO:0007669"/>
    <property type="project" value="UniProtKB-KW"/>
</dbReference>
<comment type="cofactor">
    <cofactor evidence="1">
        <name>Mg(2+)</name>
        <dbReference type="ChEBI" id="CHEBI:18420"/>
    </cofactor>
</comment>
<dbReference type="Pfam" id="PF01163">
    <property type="entry name" value="RIO1"/>
    <property type="match status" value="1"/>
</dbReference>
<comment type="catalytic activity">
    <reaction evidence="12">
        <text>L-seryl-[protein] + ATP = O-phospho-L-seryl-[protein] + ADP + H(+)</text>
        <dbReference type="Rhea" id="RHEA:17989"/>
        <dbReference type="Rhea" id="RHEA-COMP:9863"/>
        <dbReference type="Rhea" id="RHEA-COMP:11604"/>
        <dbReference type="ChEBI" id="CHEBI:15378"/>
        <dbReference type="ChEBI" id="CHEBI:29999"/>
        <dbReference type="ChEBI" id="CHEBI:30616"/>
        <dbReference type="ChEBI" id="CHEBI:83421"/>
        <dbReference type="ChEBI" id="CHEBI:456216"/>
        <dbReference type="EC" id="2.7.11.1"/>
    </reaction>
</comment>
<keyword evidence="7" id="KW-0547">Nucleotide-binding</keyword>
<dbReference type="PROSITE" id="PS01245">
    <property type="entry name" value="RIO1"/>
    <property type="match status" value="1"/>
</dbReference>